<dbReference type="CDD" id="cd00223">
    <property type="entry name" value="TOPRIM_TopoIIB_SPO"/>
    <property type="match status" value="1"/>
</dbReference>
<dbReference type="EMBL" id="JATAAI010000015">
    <property type="protein sequence ID" value="KAK1740459.1"/>
    <property type="molecule type" value="Genomic_DNA"/>
</dbReference>
<evidence type="ECO:0000259" key="12">
    <source>
        <dbReference type="Pfam" id="PF04406"/>
    </source>
</evidence>
<dbReference type="GO" id="GO:0000228">
    <property type="term" value="C:nuclear chromosome"/>
    <property type="evidence" value="ECO:0007669"/>
    <property type="project" value="TreeGrafter"/>
</dbReference>
<dbReference type="PANTHER" id="PTHR10848:SF0">
    <property type="entry name" value="MEIOTIC RECOMBINATION PROTEIN SPO11"/>
    <property type="match status" value="1"/>
</dbReference>
<accession>A0AAD9DC13</accession>
<feature type="region of interest" description="Disordered" evidence="11">
    <location>
        <begin position="1"/>
        <end position="57"/>
    </location>
</feature>
<feature type="region of interest" description="Disordered" evidence="11">
    <location>
        <begin position="138"/>
        <end position="170"/>
    </location>
</feature>
<dbReference type="GO" id="GO:0003677">
    <property type="term" value="F:DNA binding"/>
    <property type="evidence" value="ECO:0007669"/>
    <property type="project" value="UniProtKB-UniRule"/>
</dbReference>
<feature type="compositionally biased region" description="Acidic residues" evidence="11">
    <location>
        <begin position="236"/>
        <end position="253"/>
    </location>
</feature>
<keyword evidence="5" id="KW-0479">Metal-binding</keyword>
<evidence type="ECO:0000256" key="9">
    <source>
        <dbReference type="ARBA" id="ARBA00023235"/>
    </source>
</evidence>
<evidence type="ECO:0000256" key="3">
    <source>
        <dbReference type="ARBA" id="ARBA00006559"/>
    </source>
</evidence>
<sequence>MPLQQLDHHHRRHHQMSSNGEHSSMTEQRHKQRTPPEWTAASSWSDHADAEEEEQNDSFLEMPHHHQSDHYYDEINEEDIIISDENGEYSYGMQEMKDFTHHDDGLADENNDEVASMHTNGHYEGNDYYNENEQVQFFDDDGYPLDNHDESGYQSHDNDGGGSIHDDYYAQNNSDADHAEKEEEMNDDGYYHHDEDNNDYPNDEQYHPFDIGDLQQLPYPPSLDFGGDDNDNRYEADDECHFDDDDFGQEEQDGDGHEESQDDYEAQDLPQLSAESLDVVHRIEVLMERIFATLDNMEAPQITGYKGPSNDDDDDSSSYEEARDVIASNLNENGDQNFCRAWSNIGQCRTFTSICLVLSFIHQLLLSMRTTTTREVYYVFVTHFRSQRECDSAILDVAKVLGVSRRSLGLSASPKGWFCGSVEITRRGTLPSGKDVSGTIDGTALSSIQGLPITREWIERDEEGRNEQGVEISVSSKDAKCILVIEKEGVFNRLSEERLYDRFPCIMVTGKGFPDLCTRALVKTLHEELDLPVLGLCDMNPYGISVLSVYFCAGDRMGVDGNYRYSVPIEWMGLRPTDFAALHEKHRLPNTVFQALTDLDRKRMESLTDEMSPYLDEAEKDEVSEEMKYKVELEALYWLGADFLGDWVFNKLQARFE</sequence>
<evidence type="ECO:0000259" key="13">
    <source>
        <dbReference type="Pfam" id="PF21180"/>
    </source>
</evidence>
<evidence type="ECO:0000256" key="7">
    <source>
        <dbReference type="ARBA" id="ARBA00023029"/>
    </source>
</evidence>
<keyword evidence="9 10" id="KW-0413">Isomerase</keyword>
<dbReference type="EC" id="5.6.2.2" evidence="4"/>
<dbReference type="GO" id="GO:0046872">
    <property type="term" value="F:metal ion binding"/>
    <property type="evidence" value="ECO:0007669"/>
    <property type="project" value="UniProtKB-KW"/>
</dbReference>
<comment type="cofactor">
    <cofactor evidence="2">
        <name>Mg(2+)</name>
        <dbReference type="ChEBI" id="CHEBI:18420"/>
    </cofactor>
</comment>
<evidence type="ECO:0000256" key="10">
    <source>
        <dbReference type="PROSITE-ProRule" id="PRU01385"/>
    </source>
</evidence>
<dbReference type="GO" id="GO:0005524">
    <property type="term" value="F:ATP binding"/>
    <property type="evidence" value="ECO:0007669"/>
    <property type="project" value="InterPro"/>
</dbReference>
<comment type="caution">
    <text evidence="14">The sequence shown here is derived from an EMBL/GenBank/DDBJ whole genome shotgun (WGS) entry which is preliminary data.</text>
</comment>
<feature type="domain" description="Spo11/DNA topoisomerase VI subunit A N-terminal" evidence="12">
    <location>
        <begin position="349"/>
        <end position="409"/>
    </location>
</feature>
<evidence type="ECO:0000313" key="15">
    <source>
        <dbReference type="Proteomes" id="UP001224775"/>
    </source>
</evidence>
<dbReference type="Gene3D" id="1.10.10.10">
    <property type="entry name" value="Winged helix-like DNA-binding domain superfamily/Winged helix DNA-binding domain"/>
    <property type="match status" value="1"/>
</dbReference>
<evidence type="ECO:0000256" key="4">
    <source>
        <dbReference type="ARBA" id="ARBA00012895"/>
    </source>
</evidence>
<dbReference type="Proteomes" id="UP001224775">
    <property type="component" value="Unassembled WGS sequence"/>
</dbReference>
<feature type="active site" description="O-(5'-phospho-DNA)-tyrosine intermediate" evidence="10">
    <location>
        <position position="378"/>
    </location>
</feature>
<dbReference type="Pfam" id="PF21180">
    <property type="entry name" value="TOP6A-Spo11_Toprim"/>
    <property type="match status" value="1"/>
</dbReference>
<organism evidence="14 15">
    <name type="scientific">Skeletonema marinoi</name>
    <dbReference type="NCBI Taxonomy" id="267567"/>
    <lineage>
        <taxon>Eukaryota</taxon>
        <taxon>Sar</taxon>
        <taxon>Stramenopiles</taxon>
        <taxon>Ochrophyta</taxon>
        <taxon>Bacillariophyta</taxon>
        <taxon>Coscinodiscophyceae</taxon>
        <taxon>Thalassiosirophycidae</taxon>
        <taxon>Thalassiosirales</taxon>
        <taxon>Skeletonemataceae</taxon>
        <taxon>Skeletonema</taxon>
        <taxon>Skeletonema marinoi-dohrnii complex</taxon>
    </lineage>
</organism>
<evidence type="ECO:0000256" key="5">
    <source>
        <dbReference type="ARBA" id="ARBA00022723"/>
    </source>
</evidence>
<dbReference type="AlphaFoldDB" id="A0AAD9DC13"/>
<feature type="compositionally biased region" description="Polar residues" evidence="11">
    <location>
        <begin position="16"/>
        <end position="26"/>
    </location>
</feature>
<keyword evidence="8 10" id="KW-0238">DNA-binding</keyword>
<evidence type="ECO:0000256" key="1">
    <source>
        <dbReference type="ARBA" id="ARBA00000185"/>
    </source>
</evidence>
<dbReference type="GO" id="GO:0003918">
    <property type="term" value="F:DNA topoisomerase type II (double strand cut, ATP-hydrolyzing) activity"/>
    <property type="evidence" value="ECO:0007669"/>
    <property type="project" value="UniProtKB-UniRule"/>
</dbReference>
<proteinExistence type="inferred from homology"/>
<feature type="compositionally biased region" description="Basic and acidic residues" evidence="11">
    <location>
        <begin position="146"/>
        <end position="168"/>
    </location>
</feature>
<keyword evidence="6" id="KW-0460">Magnesium</keyword>
<evidence type="ECO:0000313" key="14">
    <source>
        <dbReference type="EMBL" id="KAK1740459.1"/>
    </source>
</evidence>
<name>A0AAD9DC13_9STRA</name>
<dbReference type="InterPro" id="IPR013049">
    <property type="entry name" value="Spo11/TopoVI_A_N"/>
</dbReference>
<gene>
    <name evidence="14" type="ORF">QTG54_008554</name>
</gene>
<dbReference type="PANTHER" id="PTHR10848">
    <property type="entry name" value="MEIOTIC RECOMBINATION PROTEIN SPO11"/>
    <property type="match status" value="1"/>
</dbReference>
<dbReference type="PROSITE" id="PS52041">
    <property type="entry name" value="TOPO_IIB"/>
    <property type="match status" value="1"/>
</dbReference>
<dbReference type="SUPFAM" id="SSF56726">
    <property type="entry name" value="DNA topoisomerase IV, alpha subunit"/>
    <property type="match status" value="1"/>
</dbReference>
<comment type="similarity">
    <text evidence="3 10">Belongs to the TOP6A family.</text>
</comment>
<dbReference type="InterPro" id="IPR036388">
    <property type="entry name" value="WH-like_DNA-bd_sf"/>
</dbReference>
<keyword evidence="7 10" id="KW-0799">Topoisomerase</keyword>
<comment type="catalytic activity">
    <reaction evidence="1 10">
        <text>ATP-dependent breakage, passage and rejoining of double-stranded DNA.</text>
        <dbReference type="EC" id="5.6.2.2"/>
    </reaction>
</comment>
<evidence type="ECO:0000256" key="2">
    <source>
        <dbReference type="ARBA" id="ARBA00001946"/>
    </source>
</evidence>
<dbReference type="InterPro" id="IPR002815">
    <property type="entry name" value="Spo11/TopoVI_A"/>
</dbReference>
<feature type="domain" description="Topoisomerase 6 subunit A/Spo11 TOPRIM" evidence="13">
    <location>
        <begin position="482"/>
        <end position="645"/>
    </location>
</feature>
<dbReference type="GO" id="GO:0000706">
    <property type="term" value="P:meiotic DNA double-strand break processing"/>
    <property type="evidence" value="ECO:0007669"/>
    <property type="project" value="TreeGrafter"/>
</dbReference>
<keyword evidence="15" id="KW-1185">Reference proteome</keyword>
<evidence type="ECO:0000256" key="11">
    <source>
        <dbReference type="SAM" id="MobiDB-lite"/>
    </source>
</evidence>
<feature type="region of interest" description="Disordered" evidence="11">
    <location>
        <begin position="300"/>
        <end position="320"/>
    </location>
</feature>
<reference evidence="14" key="1">
    <citation type="submission" date="2023-06" db="EMBL/GenBank/DDBJ databases">
        <title>Survivors Of The Sea: Transcriptome response of Skeletonema marinoi to long-term dormancy.</title>
        <authorList>
            <person name="Pinder M.I.M."/>
            <person name="Kourtchenko O."/>
            <person name="Robertson E.K."/>
            <person name="Larsson T."/>
            <person name="Maumus F."/>
            <person name="Osuna-Cruz C.M."/>
            <person name="Vancaester E."/>
            <person name="Stenow R."/>
            <person name="Vandepoele K."/>
            <person name="Ploug H."/>
            <person name="Bruchert V."/>
            <person name="Godhe A."/>
            <person name="Topel M."/>
        </authorList>
    </citation>
    <scope>NUCLEOTIDE SEQUENCE</scope>
    <source>
        <strain evidence="14">R05AC</strain>
    </source>
</reference>
<dbReference type="InterPro" id="IPR036078">
    <property type="entry name" value="Spo11/TopoVI_A_sf"/>
</dbReference>
<evidence type="ECO:0000256" key="6">
    <source>
        <dbReference type="ARBA" id="ARBA00022842"/>
    </source>
</evidence>
<dbReference type="Pfam" id="PF04406">
    <property type="entry name" value="TP6A_N"/>
    <property type="match status" value="1"/>
</dbReference>
<dbReference type="GO" id="GO:0007131">
    <property type="term" value="P:reciprocal meiotic recombination"/>
    <property type="evidence" value="ECO:0007669"/>
    <property type="project" value="TreeGrafter"/>
</dbReference>
<protein>
    <recommendedName>
        <fullName evidence="4">DNA topoisomerase (ATP-hydrolyzing)</fullName>
        <ecNumber evidence="4">5.6.2.2</ecNumber>
    </recommendedName>
</protein>
<dbReference type="Gene3D" id="3.40.1360.10">
    <property type="match status" value="1"/>
</dbReference>
<feature type="region of interest" description="Disordered" evidence="11">
    <location>
        <begin position="188"/>
        <end position="265"/>
    </location>
</feature>
<dbReference type="GO" id="GO:0042138">
    <property type="term" value="P:meiotic DNA double-strand break formation"/>
    <property type="evidence" value="ECO:0007669"/>
    <property type="project" value="TreeGrafter"/>
</dbReference>
<dbReference type="PRINTS" id="PR01550">
    <property type="entry name" value="TOP6AFAMILY"/>
</dbReference>
<evidence type="ECO:0000256" key="8">
    <source>
        <dbReference type="ARBA" id="ARBA00023125"/>
    </source>
</evidence>
<dbReference type="InterPro" id="IPR034136">
    <property type="entry name" value="TOPRIM_Topo6A/Spo11"/>
</dbReference>